<evidence type="ECO:0000313" key="4">
    <source>
        <dbReference type="Proteomes" id="UP001365128"/>
    </source>
</evidence>
<evidence type="ECO:0000256" key="1">
    <source>
        <dbReference type="SAM" id="MobiDB-lite"/>
    </source>
</evidence>
<name>A0ABR1MCS7_9PEZI</name>
<organism evidence="3 4">
    <name type="scientific">Phyllosticta citricarpa</name>
    <dbReference type="NCBI Taxonomy" id="55181"/>
    <lineage>
        <taxon>Eukaryota</taxon>
        <taxon>Fungi</taxon>
        <taxon>Dikarya</taxon>
        <taxon>Ascomycota</taxon>
        <taxon>Pezizomycotina</taxon>
        <taxon>Dothideomycetes</taxon>
        <taxon>Dothideomycetes incertae sedis</taxon>
        <taxon>Botryosphaeriales</taxon>
        <taxon>Phyllostictaceae</taxon>
        <taxon>Phyllosticta</taxon>
    </lineage>
</organism>
<feature type="chain" id="PRO_5045594218" description="Secreted protein" evidence="2">
    <location>
        <begin position="20"/>
        <end position="85"/>
    </location>
</feature>
<proteinExistence type="predicted"/>
<gene>
    <name evidence="3" type="ORF">IWX46DRAFT_600880</name>
</gene>
<feature type="region of interest" description="Disordered" evidence="1">
    <location>
        <begin position="29"/>
        <end position="55"/>
    </location>
</feature>
<dbReference type="EMBL" id="JBBPDW010000016">
    <property type="protein sequence ID" value="KAK7545950.1"/>
    <property type="molecule type" value="Genomic_DNA"/>
</dbReference>
<evidence type="ECO:0008006" key="5">
    <source>
        <dbReference type="Google" id="ProtNLM"/>
    </source>
</evidence>
<evidence type="ECO:0000256" key="2">
    <source>
        <dbReference type="SAM" id="SignalP"/>
    </source>
</evidence>
<keyword evidence="2" id="KW-0732">Signal</keyword>
<dbReference type="Proteomes" id="UP001365128">
    <property type="component" value="Unassembled WGS sequence"/>
</dbReference>
<sequence>MHACLLACLLASGGHVCLSIRLSVRVLDSSVRPGGQPTDRPTDGQMDGMDRLRTPATPSLTARRIRWFCVYVCMCGDSWLGTYIR</sequence>
<feature type="signal peptide" evidence="2">
    <location>
        <begin position="1"/>
        <end position="19"/>
    </location>
</feature>
<comment type="caution">
    <text evidence="3">The sequence shown here is derived from an EMBL/GenBank/DDBJ whole genome shotgun (WGS) entry which is preliminary data.</text>
</comment>
<keyword evidence="4" id="KW-1185">Reference proteome</keyword>
<reference evidence="3 4" key="1">
    <citation type="submission" date="2024-04" db="EMBL/GenBank/DDBJ databases">
        <title>Phyllosticta paracitricarpa is synonymous to the EU quarantine fungus P. citricarpa based on phylogenomic analyses.</title>
        <authorList>
            <consortium name="Lawrence Berkeley National Laboratory"/>
            <person name="Van Ingen-Buijs V.A."/>
            <person name="Van Westerhoven A.C."/>
            <person name="Haridas S."/>
            <person name="Skiadas P."/>
            <person name="Martin F."/>
            <person name="Groenewald J.Z."/>
            <person name="Crous P.W."/>
            <person name="Seidl M.F."/>
        </authorList>
    </citation>
    <scope>NUCLEOTIDE SEQUENCE [LARGE SCALE GENOMIC DNA]</scope>
    <source>
        <strain evidence="3 4">CBS 122670</strain>
    </source>
</reference>
<accession>A0ABR1MCS7</accession>
<evidence type="ECO:0000313" key="3">
    <source>
        <dbReference type="EMBL" id="KAK7545950.1"/>
    </source>
</evidence>
<protein>
    <recommendedName>
        <fullName evidence="5">Secreted protein</fullName>
    </recommendedName>
</protein>